<dbReference type="CDD" id="cd07061">
    <property type="entry name" value="HP_HAP_like"/>
    <property type="match status" value="1"/>
</dbReference>
<keyword evidence="9 11" id="KW-0072">Autophagy</keyword>
<gene>
    <name evidence="14" type="primary">Necator_chrII.g5749</name>
    <name evidence="14" type="ORF">RB195_017956</name>
</gene>
<dbReference type="Proteomes" id="UP001303046">
    <property type="component" value="Unassembled WGS sequence"/>
</dbReference>
<comment type="catalytic activity">
    <reaction evidence="10">
        <text>[protein]-C-terminal L-amino acid-glycyl-phosphatidylethanolamide + H2O = [protein]-C-terminal L-amino acid-glycine + a 1,2-diacyl-sn-glycero-3-phosphoethanolamine</text>
        <dbReference type="Rhea" id="RHEA:67548"/>
        <dbReference type="Rhea" id="RHEA-COMP:17323"/>
        <dbReference type="Rhea" id="RHEA-COMP:17324"/>
        <dbReference type="ChEBI" id="CHEBI:15377"/>
        <dbReference type="ChEBI" id="CHEBI:64612"/>
        <dbReference type="ChEBI" id="CHEBI:172940"/>
        <dbReference type="ChEBI" id="CHEBI:172941"/>
    </reaction>
    <physiologicalReaction direction="left-to-right" evidence="10">
        <dbReference type="Rhea" id="RHEA:67549"/>
    </physiologicalReaction>
</comment>
<dbReference type="InterPro" id="IPR046792">
    <property type="entry name" value="Peptidase_C54_cat"/>
</dbReference>
<dbReference type="InterPro" id="IPR038765">
    <property type="entry name" value="Papain-like_cys_pep_sf"/>
</dbReference>
<dbReference type="InterPro" id="IPR000560">
    <property type="entry name" value="His_Pase_clade-2"/>
</dbReference>
<evidence type="ECO:0000256" key="3">
    <source>
        <dbReference type="ARBA" id="ARBA00022448"/>
    </source>
</evidence>
<evidence type="ECO:0000313" key="15">
    <source>
        <dbReference type="Proteomes" id="UP001303046"/>
    </source>
</evidence>
<evidence type="ECO:0000256" key="11">
    <source>
        <dbReference type="RuleBase" id="RU363115"/>
    </source>
</evidence>
<keyword evidence="4 11" id="KW-0963">Cytoplasm</keyword>
<dbReference type="EC" id="3.4.22.-" evidence="11"/>
<evidence type="ECO:0000256" key="10">
    <source>
        <dbReference type="ARBA" id="ARBA00029362"/>
    </source>
</evidence>
<evidence type="ECO:0000256" key="4">
    <source>
        <dbReference type="ARBA" id="ARBA00022490"/>
    </source>
</evidence>
<dbReference type="Pfam" id="PF00328">
    <property type="entry name" value="His_Phos_2"/>
    <property type="match status" value="1"/>
</dbReference>
<evidence type="ECO:0000256" key="2">
    <source>
        <dbReference type="ARBA" id="ARBA00010958"/>
    </source>
</evidence>
<name>A0ABR1C7H6_NECAM</name>
<feature type="domain" description="Peptidase C54 catalytic" evidence="13">
    <location>
        <begin position="580"/>
        <end position="732"/>
    </location>
</feature>
<evidence type="ECO:0000256" key="9">
    <source>
        <dbReference type="ARBA" id="ARBA00023006"/>
    </source>
</evidence>
<dbReference type="PANTHER" id="PTHR22624:SF52">
    <property type="entry name" value="CYSTEINE PROTEASE"/>
    <property type="match status" value="1"/>
</dbReference>
<evidence type="ECO:0000256" key="1">
    <source>
        <dbReference type="ARBA" id="ARBA00004496"/>
    </source>
</evidence>
<comment type="caution">
    <text evidence="14">The sequence shown here is derived from an EMBL/GenBank/DDBJ whole genome shotgun (WGS) entry which is preliminary data.</text>
</comment>
<sequence length="798" mass="91415">MSHSPPGKMRQLRRIRLSLLAVAMMLCMYWIFYGDEITINVGDPPVLTGRIPQEWIEMCEFLERSWQGDEGPIDDTGYRLRGVAIAFRHGERSPMKSANDKNACAPFREDDRRDFEQYRLLVGNEDFQFFLRHDAKFKTFPWAPSGSECSPGQMTAEGALQHVKLGKYMRSKYAGSNIFSQESHLNVSVTSSQFNRTFQSAIAFTSSFLYPSRASVPQIFVRASNFTFMCTNVNCQCDLAKQWRLRYEEEHANYFLKRSPEHLRIFAESLRKHPDFSWAIDPLQVVDVALGKYICRRRPLPCFGKESCLSYDFLNQLLNETSVRGKIMFDEGLRYISQKLHLVEAHGVLFHITETVRKLRKFAHTNIIQIFSGHDVMLAPLLRVMGVPFTDPPHYVSHLIVEFYEDVGNPSVKDALHLRFIYNGVDVTKNVIFCEMILKNGLCPAHQLEEFLHSRIFAPLGVVSMKEGSYSDALESQRCEKRKEHYSFDMSVRPTSLQNGCTNMESPGNVLFSEAEKWMQFANDDYSSDGFKRIVLLGLSYCPEDSECDCGMDFIDFYRDYNTRIWITYRTGMAPLPGTQDCPTAPFGIHRLVEISNADRPWENAVGRWFAPSEVISLVKKALRQSASPLTSDLSLMLAVDGRVIVGDAEQESRAWTKRLLLFVPLRLGTNSVNPVYYDHIRQLLSLTTCLGVLGGKPDHSLYFIGYYGRNVIFLDPHVAHEYVPMSSWDELFLLPTGKTDERKNQVVDIDLGPGEGSKRTKDPLFTVQYQETSVYDCIRETSEEEKRQALEHGFELL</sequence>
<dbReference type="PANTHER" id="PTHR22624">
    <property type="entry name" value="CYSTEINE PROTEASE ATG4"/>
    <property type="match status" value="1"/>
</dbReference>
<dbReference type="InterPro" id="IPR029033">
    <property type="entry name" value="His_PPase_superfam"/>
</dbReference>
<evidence type="ECO:0000256" key="5">
    <source>
        <dbReference type="ARBA" id="ARBA00022670"/>
    </source>
</evidence>
<keyword evidence="3" id="KW-0813">Transport</keyword>
<evidence type="ECO:0000256" key="6">
    <source>
        <dbReference type="ARBA" id="ARBA00022801"/>
    </source>
</evidence>
<proteinExistence type="inferred from homology"/>
<feature type="transmembrane region" description="Helical" evidence="12">
    <location>
        <begin position="15"/>
        <end position="33"/>
    </location>
</feature>
<keyword evidence="12" id="KW-1133">Transmembrane helix</keyword>
<dbReference type="Gene3D" id="3.40.50.1240">
    <property type="entry name" value="Phosphoglycerate mutase-like"/>
    <property type="match status" value="1"/>
</dbReference>
<protein>
    <recommendedName>
        <fullName evidence="11">Cysteine protease</fullName>
        <ecNumber evidence="11">3.4.22.-</ecNumber>
    </recommendedName>
</protein>
<dbReference type="Pfam" id="PF03416">
    <property type="entry name" value="Peptidase_C54"/>
    <property type="match status" value="1"/>
</dbReference>
<evidence type="ECO:0000256" key="7">
    <source>
        <dbReference type="ARBA" id="ARBA00022807"/>
    </source>
</evidence>
<evidence type="ECO:0000256" key="12">
    <source>
        <dbReference type="SAM" id="Phobius"/>
    </source>
</evidence>
<keyword evidence="5 11" id="KW-0645">Protease</keyword>
<keyword evidence="7" id="KW-0788">Thiol protease</keyword>
<keyword evidence="8 11" id="KW-0653">Protein transport</keyword>
<dbReference type="EMBL" id="JAVFWL010000002">
    <property type="protein sequence ID" value="KAK6734477.1"/>
    <property type="molecule type" value="Genomic_DNA"/>
</dbReference>
<comment type="similarity">
    <text evidence="2 11">Belongs to the peptidase C54 family.</text>
</comment>
<keyword evidence="12" id="KW-0812">Transmembrane</keyword>
<dbReference type="SUPFAM" id="SSF54001">
    <property type="entry name" value="Cysteine proteinases"/>
    <property type="match status" value="1"/>
</dbReference>
<reference evidence="14 15" key="1">
    <citation type="submission" date="2023-08" db="EMBL/GenBank/DDBJ databases">
        <title>A Necator americanus chromosomal reference genome.</title>
        <authorList>
            <person name="Ilik V."/>
            <person name="Petrzelkova K.J."/>
            <person name="Pardy F."/>
            <person name="Fuh T."/>
            <person name="Niatou-Singa F.S."/>
            <person name="Gouil Q."/>
            <person name="Baker L."/>
            <person name="Ritchie M.E."/>
            <person name="Jex A.R."/>
            <person name="Gazzola D."/>
            <person name="Li H."/>
            <person name="Toshio Fujiwara R."/>
            <person name="Zhan B."/>
            <person name="Aroian R.V."/>
            <person name="Pafco B."/>
            <person name="Schwarz E.M."/>
        </authorList>
    </citation>
    <scope>NUCLEOTIDE SEQUENCE [LARGE SCALE GENOMIC DNA]</scope>
    <source>
        <strain evidence="14 15">Aroian</strain>
        <tissue evidence="14">Whole animal</tissue>
    </source>
</reference>
<comment type="function">
    <text evidence="11">Cysteine protease that plays a key role in autophagy by mediating both proteolytic activation and delipidation of ATG8 family proteins.</text>
</comment>
<dbReference type="InterPro" id="IPR005078">
    <property type="entry name" value="Peptidase_C54"/>
</dbReference>
<organism evidence="14 15">
    <name type="scientific">Necator americanus</name>
    <name type="common">Human hookworm</name>
    <dbReference type="NCBI Taxonomy" id="51031"/>
    <lineage>
        <taxon>Eukaryota</taxon>
        <taxon>Metazoa</taxon>
        <taxon>Ecdysozoa</taxon>
        <taxon>Nematoda</taxon>
        <taxon>Chromadorea</taxon>
        <taxon>Rhabditida</taxon>
        <taxon>Rhabditina</taxon>
        <taxon>Rhabditomorpha</taxon>
        <taxon>Strongyloidea</taxon>
        <taxon>Ancylostomatidae</taxon>
        <taxon>Bunostominae</taxon>
        <taxon>Necator</taxon>
    </lineage>
</organism>
<comment type="subcellular location">
    <subcellularLocation>
        <location evidence="1 11">Cytoplasm</location>
    </subcellularLocation>
</comment>
<evidence type="ECO:0000256" key="8">
    <source>
        <dbReference type="ARBA" id="ARBA00022927"/>
    </source>
</evidence>
<keyword evidence="15" id="KW-1185">Reference proteome</keyword>
<evidence type="ECO:0000259" key="13">
    <source>
        <dbReference type="Pfam" id="PF03416"/>
    </source>
</evidence>
<keyword evidence="12" id="KW-0472">Membrane</keyword>
<evidence type="ECO:0000313" key="14">
    <source>
        <dbReference type="EMBL" id="KAK6734477.1"/>
    </source>
</evidence>
<keyword evidence="6 11" id="KW-0378">Hydrolase</keyword>
<accession>A0ABR1C7H6</accession>
<dbReference type="SUPFAM" id="SSF53254">
    <property type="entry name" value="Phosphoglycerate mutase-like"/>
    <property type="match status" value="1"/>
</dbReference>